<reference evidence="2 3" key="1">
    <citation type="submission" date="2021-01" db="EMBL/GenBank/DDBJ databases">
        <title>Roseomonas sp. nov, a bacterium isolated from an oil production mixture in Yumen Oilfield.</title>
        <authorList>
            <person name="Wu D."/>
        </authorList>
    </citation>
    <scope>NUCLEOTIDE SEQUENCE [LARGE SCALE GENOMIC DNA]</scope>
    <source>
        <strain evidence="2 3">ROY-5-3</strain>
    </source>
</reference>
<name>A0ABS6H9C0_9PROT</name>
<evidence type="ECO:0000256" key="1">
    <source>
        <dbReference type="SAM" id="Phobius"/>
    </source>
</evidence>
<keyword evidence="1" id="KW-1133">Transmembrane helix</keyword>
<keyword evidence="1" id="KW-0472">Membrane</keyword>
<sequence length="47" mass="5197">MSRNLLYPVIGVLLIAVGALGYWAYQEQNRSGVEMNVGGRSLTIETR</sequence>
<dbReference type="Proteomes" id="UP000689967">
    <property type="component" value="Unassembled WGS sequence"/>
</dbReference>
<feature type="transmembrane region" description="Helical" evidence="1">
    <location>
        <begin position="6"/>
        <end position="25"/>
    </location>
</feature>
<evidence type="ECO:0000313" key="2">
    <source>
        <dbReference type="EMBL" id="MBU8545284.1"/>
    </source>
</evidence>
<keyword evidence="1" id="KW-0812">Transmembrane</keyword>
<protein>
    <submittedName>
        <fullName evidence="2">Uncharacterized protein</fullName>
    </submittedName>
</protein>
<comment type="caution">
    <text evidence="2">The sequence shown here is derived from an EMBL/GenBank/DDBJ whole genome shotgun (WGS) entry which is preliminary data.</text>
</comment>
<accession>A0ABS6H9C0</accession>
<evidence type="ECO:0000313" key="3">
    <source>
        <dbReference type="Proteomes" id="UP000689967"/>
    </source>
</evidence>
<keyword evidence="3" id="KW-1185">Reference proteome</keyword>
<dbReference type="EMBL" id="JAERQM010000004">
    <property type="protein sequence ID" value="MBU8545284.1"/>
    <property type="molecule type" value="Genomic_DNA"/>
</dbReference>
<proteinExistence type="predicted"/>
<dbReference type="RefSeq" id="WP_216877166.1">
    <property type="nucleotide sequence ID" value="NZ_JAERQM010000004.1"/>
</dbReference>
<organism evidence="2 3">
    <name type="scientific">Falsiroseomonas oleicola</name>
    <dbReference type="NCBI Taxonomy" id="2801474"/>
    <lineage>
        <taxon>Bacteria</taxon>
        <taxon>Pseudomonadati</taxon>
        <taxon>Pseudomonadota</taxon>
        <taxon>Alphaproteobacteria</taxon>
        <taxon>Acetobacterales</taxon>
        <taxon>Roseomonadaceae</taxon>
        <taxon>Falsiroseomonas</taxon>
    </lineage>
</organism>
<gene>
    <name evidence="2" type="ORF">JJQ90_16295</name>
</gene>